<keyword evidence="5" id="KW-1185">Reference proteome</keyword>
<dbReference type="Proteomes" id="UP000799440">
    <property type="component" value="Unassembled WGS sequence"/>
</dbReference>
<dbReference type="OrthoDB" id="4095124at2759"/>
<evidence type="ECO:0000256" key="1">
    <source>
        <dbReference type="SAM" id="MobiDB-lite"/>
    </source>
</evidence>
<gene>
    <name evidence="4" type="ORF">M011DRAFT_450024</name>
</gene>
<sequence>MATEAPISVEAEHSLAHPESAETQNKPVKRSWRRKYRKMRIKFDDIMTQSNQLIRDEYKAAAISRRLQEQNDQLLECLLALNDTPHLPANLRFDLSSLADVDAPVTFPSAESQEQYLVDRESGYYPPIPDMDPAARRQKIKQIQSDLAADHMDAVHMSRPSHRLGVMEATVPHTTQIPDPAPDNLLLNDPNPPGYLDPDHEDEYLAALDNAIADPNIYDPDAHDGRPLRIPSARHMPTEKELSIQNPDSVYNWLRKHQPQVFLQDKDASGHALETAGSEKNSARPTKSKRGAAAAAAAKAEAEADDDGSSFVAETGGRSKRGAKGDDDQPYRPKGGSSRASKRKRDDGDSGPVKGRKKGRASTGAAAAS</sequence>
<feature type="region of interest" description="Disordered" evidence="1">
    <location>
        <begin position="216"/>
        <end position="243"/>
    </location>
</feature>
<protein>
    <recommendedName>
        <fullName evidence="6">IEC3 subunit of the Ino80 complex, chromatin re-modelling-domain-containing protein</fullName>
    </recommendedName>
</protein>
<feature type="region of interest" description="Disordered" evidence="1">
    <location>
        <begin position="270"/>
        <end position="369"/>
    </location>
</feature>
<feature type="domain" description="INO80 complex subunit 3-like middle region" evidence="3">
    <location>
        <begin position="167"/>
        <end position="267"/>
    </location>
</feature>
<feature type="domain" description="INO80 complex subunit 3 N-terminal" evidence="2">
    <location>
        <begin position="30"/>
        <end position="97"/>
    </location>
</feature>
<dbReference type="InterPro" id="IPR055449">
    <property type="entry name" value="Iec3-like_M"/>
</dbReference>
<name>A0A6A6V488_9PLEO</name>
<evidence type="ECO:0008006" key="6">
    <source>
        <dbReference type="Google" id="ProtNLM"/>
    </source>
</evidence>
<dbReference type="EMBL" id="MU006591">
    <property type="protein sequence ID" value="KAF2744131.1"/>
    <property type="molecule type" value="Genomic_DNA"/>
</dbReference>
<reference evidence="4" key="1">
    <citation type="journal article" date="2020" name="Stud. Mycol.">
        <title>101 Dothideomycetes genomes: a test case for predicting lifestyles and emergence of pathogens.</title>
        <authorList>
            <person name="Haridas S."/>
            <person name="Albert R."/>
            <person name="Binder M."/>
            <person name="Bloem J."/>
            <person name="Labutti K."/>
            <person name="Salamov A."/>
            <person name="Andreopoulos B."/>
            <person name="Baker S."/>
            <person name="Barry K."/>
            <person name="Bills G."/>
            <person name="Bluhm B."/>
            <person name="Cannon C."/>
            <person name="Castanera R."/>
            <person name="Culley D."/>
            <person name="Daum C."/>
            <person name="Ezra D."/>
            <person name="Gonzalez J."/>
            <person name="Henrissat B."/>
            <person name="Kuo A."/>
            <person name="Liang C."/>
            <person name="Lipzen A."/>
            <person name="Lutzoni F."/>
            <person name="Magnuson J."/>
            <person name="Mondo S."/>
            <person name="Nolan M."/>
            <person name="Ohm R."/>
            <person name="Pangilinan J."/>
            <person name="Park H.-J."/>
            <person name="Ramirez L."/>
            <person name="Alfaro M."/>
            <person name="Sun H."/>
            <person name="Tritt A."/>
            <person name="Yoshinaga Y."/>
            <person name="Zwiers L.-H."/>
            <person name="Turgeon B."/>
            <person name="Goodwin S."/>
            <person name="Spatafora J."/>
            <person name="Crous P."/>
            <person name="Grigoriev I."/>
        </authorList>
    </citation>
    <scope>NUCLEOTIDE SEQUENCE</scope>
    <source>
        <strain evidence="4">CBS 119925</strain>
    </source>
</reference>
<feature type="compositionally biased region" description="Basic and acidic residues" evidence="1">
    <location>
        <begin position="10"/>
        <end position="20"/>
    </location>
</feature>
<feature type="region of interest" description="Disordered" evidence="1">
    <location>
        <begin position="1"/>
        <end position="30"/>
    </location>
</feature>
<dbReference type="GO" id="GO:0006338">
    <property type="term" value="P:chromatin remodeling"/>
    <property type="evidence" value="ECO:0007669"/>
    <property type="project" value="InterPro"/>
</dbReference>
<evidence type="ECO:0000313" key="5">
    <source>
        <dbReference type="Proteomes" id="UP000799440"/>
    </source>
</evidence>
<feature type="region of interest" description="Disordered" evidence="1">
    <location>
        <begin position="175"/>
        <end position="200"/>
    </location>
</feature>
<accession>A0A6A6V488</accession>
<dbReference type="GO" id="GO:0031011">
    <property type="term" value="C:Ino80 complex"/>
    <property type="evidence" value="ECO:0007669"/>
    <property type="project" value="InterPro"/>
</dbReference>
<proteinExistence type="predicted"/>
<dbReference type="Pfam" id="PF24244">
    <property type="entry name" value="Iec3-like_M"/>
    <property type="match status" value="1"/>
</dbReference>
<evidence type="ECO:0000313" key="4">
    <source>
        <dbReference type="EMBL" id="KAF2744131.1"/>
    </source>
</evidence>
<organism evidence="4 5">
    <name type="scientific">Sporormia fimetaria CBS 119925</name>
    <dbReference type="NCBI Taxonomy" id="1340428"/>
    <lineage>
        <taxon>Eukaryota</taxon>
        <taxon>Fungi</taxon>
        <taxon>Dikarya</taxon>
        <taxon>Ascomycota</taxon>
        <taxon>Pezizomycotina</taxon>
        <taxon>Dothideomycetes</taxon>
        <taxon>Pleosporomycetidae</taxon>
        <taxon>Pleosporales</taxon>
        <taxon>Sporormiaceae</taxon>
        <taxon>Sporormia</taxon>
    </lineage>
</organism>
<dbReference type="InterPro" id="IPR032742">
    <property type="entry name" value="Iec3_N"/>
</dbReference>
<dbReference type="Pfam" id="PF14612">
    <property type="entry name" value="Ino80_Iec3"/>
    <property type="match status" value="1"/>
</dbReference>
<evidence type="ECO:0000259" key="2">
    <source>
        <dbReference type="Pfam" id="PF14612"/>
    </source>
</evidence>
<dbReference type="AlphaFoldDB" id="A0A6A6V488"/>
<evidence type="ECO:0000259" key="3">
    <source>
        <dbReference type="Pfam" id="PF24244"/>
    </source>
</evidence>